<keyword evidence="3" id="KW-1185">Reference proteome</keyword>
<dbReference type="RefSeq" id="WP_260220059.1">
    <property type="nucleotide sequence ID" value="NZ_JAJAGO010000011.1"/>
</dbReference>
<dbReference type="EMBL" id="JAJAGO010000011">
    <property type="protein sequence ID" value="MCT2592732.1"/>
    <property type="molecule type" value="Genomic_DNA"/>
</dbReference>
<reference evidence="2 3" key="1">
    <citation type="submission" date="2021-10" db="EMBL/GenBank/DDBJ databases">
        <title>Streptomyces gossypii sp. nov., isolated from soil collected from cotton field.</title>
        <authorList>
            <person name="Ge X."/>
            <person name="Chen X."/>
            <person name="Liu W."/>
        </authorList>
    </citation>
    <scope>NUCLEOTIDE SEQUENCE [LARGE SCALE GENOMIC DNA]</scope>
    <source>
        <strain evidence="2 3">N2-109</strain>
    </source>
</reference>
<protein>
    <recommendedName>
        <fullName evidence="4">Lipoprotein</fullName>
    </recommendedName>
</protein>
<evidence type="ECO:0000313" key="2">
    <source>
        <dbReference type="EMBL" id="MCT2592732.1"/>
    </source>
</evidence>
<proteinExistence type="predicted"/>
<name>A0ABT2JXV5_9ACTN</name>
<comment type="caution">
    <text evidence="2">The sequence shown here is derived from an EMBL/GenBank/DDBJ whole genome shotgun (WGS) entry which is preliminary data.</text>
</comment>
<evidence type="ECO:0000256" key="1">
    <source>
        <dbReference type="SAM" id="MobiDB-lite"/>
    </source>
</evidence>
<feature type="region of interest" description="Disordered" evidence="1">
    <location>
        <begin position="79"/>
        <end position="107"/>
    </location>
</feature>
<evidence type="ECO:0008006" key="4">
    <source>
        <dbReference type="Google" id="ProtNLM"/>
    </source>
</evidence>
<dbReference type="Proteomes" id="UP001156389">
    <property type="component" value="Unassembled WGS sequence"/>
</dbReference>
<evidence type="ECO:0000313" key="3">
    <source>
        <dbReference type="Proteomes" id="UP001156389"/>
    </source>
</evidence>
<sequence length="107" mass="11204">MCAVGAAAALSFGLTACGGDSDGPSKEAVVSAVDKELAKEAGFKEVPEKTRKSYVDCTADVMIKYADKDDLQAFTDGDKKADDVMAKDKDNKEMEKDATACAEKVAG</sequence>
<feature type="compositionally biased region" description="Basic and acidic residues" evidence="1">
    <location>
        <begin position="79"/>
        <end position="98"/>
    </location>
</feature>
<organism evidence="2 3">
    <name type="scientific">Streptomyces gossypii</name>
    <dbReference type="NCBI Taxonomy" id="2883101"/>
    <lineage>
        <taxon>Bacteria</taxon>
        <taxon>Bacillati</taxon>
        <taxon>Actinomycetota</taxon>
        <taxon>Actinomycetes</taxon>
        <taxon>Kitasatosporales</taxon>
        <taxon>Streptomycetaceae</taxon>
        <taxon>Streptomyces</taxon>
    </lineage>
</organism>
<gene>
    <name evidence="2" type="ORF">LHJ74_22930</name>
</gene>
<accession>A0ABT2JXV5</accession>